<accession>A0A9P0TS93</accession>
<dbReference type="AlphaFoldDB" id="A0A9P0TS93"/>
<sequence>MSRFKFSNGRRHRRDAVGALDIVTNNVQPIHADVKSDQALSEQVTPPKDTFSLRRSFPLSSTLDLFRAISRLITVTVLALKMKKQNQTTPTVNPKIDKFIEDDMEIKLNLNNHNKDKDLNRAQSEKKILKENSTVKNLDLTKKRNKLVTPKKTVDKSASQAIYLPLDLLLKNPKINGSNNTNASSKSRRNVTIANNPMVNYLKPKIDFCEDTMEAVDESISDFYSAIKTHNRTNKTYVKLDDVKVVDDNVNIKMSSPEISEVTDIDARSFPDTSYDKYNPSGNIETQKLIKTPTTIEILIKCEPSTPNEALRSNSSIVIHNTTYQEITQPTFCSSPYSYTPRWPYRSWYGTYPYNFYKYPYTKRNGHCYFYNTQYSMPYSAPNIVWKTWNNMDLSMTNPNYMTFNSEETKDYSTPEYDDNMYEINDQNVN</sequence>
<evidence type="ECO:0000313" key="2">
    <source>
        <dbReference type="Proteomes" id="UP001152562"/>
    </source>
</evidence>
<organism evidence="1 2">
    <name type="scientific">Pieris brassicae</name>
    <name type="common">White butterfly</name>
    <name type="synonym">Large white butterfly</name>
    <dbReference type="NCBI Taxonomy" id="7116"/>
    <lineage>
        <taxon>Eukaryota</taxon>
        <taxon>Metazoa</taxon>
        <taxon>Ecdysozoa</taxon>
        <taxon>Arthropoda</taxon>
        <taxon>Hexapoda</taxon>
        <taxon>Insecta</taxon>
        <taxon>Pterygota</taxon>
        <taxon>Neoptera</taxon>
        <taxon>Endopterygota</taxon>
        <taxon>Lepidoptera</taxon>
        <taxon>Glossata</taxon>
        <taxon>Ditrysia</taxon>
        <taxon>Papilionoidea</taxon>
        <taxon>Pieridae</taxon>
        <taxon>Pierinae</taxon>
        <taxon>Pieris</taxon>
    </lineage>
</organism>
<proteinExistence type="predicted"/>
<evidence type="ECO:0000313" key="1">
    <source>
        <dbReference type="EMBL" id="CAH4037505.1"/>
    </source>
</evidence>
<reference evidence="1" key="1">
    <citation type="submission" date="2022-05" db="EMBL/GenBank/DDBJ databases">
        <authorList>
            <person name="Okamura Y."/>
        </authorList>
    </citation>
    <scope>NUCLEOTIDE SEQUENCE</scope>
</reference>
<protein>
    <submittedName>
        <fullName evidence="1">Uncharacterized protein</fullName>
    </submittedName>
</protein>
<dbReference type="EMBL" id="CALOZG010000085">
    <property type="protein sequence ID" value="CAH4037505.1"/>
    <property type="molecule type" value="Genomic_DNA"/>
</dbReference>
<keyword evidence="2" id="KW-1185">Reference proteome</keyword>
<dbReference type="Proteomes" id="UP001152562">
    <property type="component" value="Unassembled WGS sequence"/>
</dbReference>
<comment type="caution">
    <text evidence="1">The sequence shown here is derived from an EMBL/GenBank/DDBJ whole genome shotgun (WGS) entry which is preliminary data.</text>
</comment>
<name>A0A9P0TS93_PIEBR</name>
<gene>
    <name evidence="1" type="ORF">PIBRA_LOCUS13171</name>
</gene>